<dbReference type="eggNOG" id="ENOG502RU0F">
    <property type="taxonomic scope" value="Eukaryota"/>
</dbReference>
<evidence type="ECO:0000256" key="1">
    <source>
        <dbReference type="ARBA" id="ARBA00010586"/>
    </source>
</evidence>
<feature type="region of interest" description="Disordered" evidence="2">
    <location>
        <begin position="575"/>
        <end position="594"/>
    </location>
</feature>
<feature type="compositionally biased region" description="Basic and acidic residues" evidence="2">
    <location>
        <begin position="538"/>
        <end position="550"/>
    </location>
</feature>
<dbReference type="AlphaFoldDB" id="G3TEM9"/>
<feature type="region of interest" description="Disordered" evidence="2">
    <location>
        <begin position="399"/>
        <end position="421"/>
    </location>
</feature>
<dbReference type="HOGENOM" id="CLU_021726_0_0_1"/>
<dbReference type="InParanoid" id="G3TEM9"/>
<feature type="compositionally biased region" description="Acidic residues" evidence="2">
    <location>
        <begin position="620"/>
        <end position="630"/>
    </location>
</feature>
<feature type="domain" description="Nuclear Testis protein N-terminal" evidence="4">
    <location>
        <begin position="27"/>
        <end position="745"/>
    </location>
</feature>
<dbReference type="InterPro" id="IPR024309">
    <property type="entry name" value="NUT_N"/>
</dbReference>
<accession>G3TEM9</accession>
<evidence type="ECO:0000256" key="2">
    <source>
        <dbReference type="SAM" id="MobiDB-lite"/>
    </source>
</evidence>
<dbReference type="OMA" id="RIAMREW"/>
<evidence type="ECO:0000313" key="5">
    <source>
        <dbReference type="Ensembl" id="ENSLAFP00000012715.3"/>
    </source>
</evidence>
<feature type="region of interest" description="Disordered" evidence="2">
    <location>
        <begin position="604"/>
        <end position="633"/>
    </location>
</feature>
<dbReference type="Proteomes" id="UP000007646">
    <property type="component" value="Unassembled WGS sequence"/>
</dbReference>
<feature type="compositionally biased region" description="Polar residues" evidence="2">
    <location>
        <begin position="511"/>
        <end position="537"/>
    </location>
</feature>
<feature type="region of interest" description="Disordered" evidence="2">
    <location>
        <begin position="501"/>
        <end position="557"/>
    </location>
</feature>
<dbReference type="Ensembl" id="ENSLAFT00000015184.3">
    <property type="protein sequence ID" value="ENSLAFP00000012715.3"/>
    <property type="gene ID" value="ENSLAFG00000015185.3"/>
</dbReference>
<reference evidence="5" key="3">
    <citation type="submission" date="2025-09" db="UniProtKB">
        <authorList>
            <consortium name="Ensembl"/>
        </authorList>
    </citation>
    <scope>IDENTIFICATION</scope>
    <source>
        <strain evidence="5">Isolate ISIS603380</strain>
    </source>
</reference>
<feature type="signal peptide" evidence="3">
    <location>
        <begin position="1"/>
        <end position="18"/>
    </location>
</feature>
<protein>
    <submittedName>
        <fullName evidence="5">NUT family member 2G-like</fullName>
    </submittedName>
</protein>
<sequence length="745" mass="81510">NTWLPFLLLHLPFSFVSTATPMLGPDMTMNPGASMSPFVALPFPRHTPRVPHRTPWERHPLPLMTSPCPPGIPLGLSAFPRTLLVPSVGDSGPSGARSGKVIVQVRTEGRSAELPGIQTFVMVQNPLNCSTPGAASGALEHVPPPFGEASDVIPDTSVVGTQAYRGVWSPTLSLQAPPPAAQLASIFPQVKACSGQHASSGKESLAATQSRPSLDDASCNSQSVYQNYRRWQCFKSLAQRHHPQSPDTEALSCFLIPVLRSLARLKPTMTLEEGLWRSVQEWQRKSNFDRMIFYEMAQKFMEFEAEEELEIQMLQQRNVSVCLLPPAPRNLDPHGPSSTVVGQHSVSIPKKGGSMAQPPKQHQHRPQHPWEPKRSHEIPPEAVKEYVEIMEDLLGTAHSATVEPDGKCEEEANEEQEEENELYPDPGLLSYIDKLCAQEAFITKVEAVIHPQFLEMLLSPDSQVDPMSLRQELEEEEGLTLTQLVEKRLLELKGKVGVEAPPTYGVPTMESPCTESGTSQDTGSTDNHRIQLQLSEKMSTKKLDADDLPKDGSGYSPLSKSKEIALFTWSPMSQELKSEQSASPQRGPGCTSLRLGNRETLMSLQASPISETPGKGQGSSEEEKEEEELPSLDFLLASQESLLPWSLSKSPLPASSILHRGVWGTWGESQPRTPKTVSLSQPGHTAAKCKIPAQVGAPSLAAKRPYSGADLGVSGREPLTVGEVQLSLPLKRKCDPSTHGKRRKH</sequence>
<dbReference type="STRING" id="9785.ENSLAFP00000012715"/>
<feature type="compositionally biased region" description="Polar residues" evidence="2">
    <location>
        <begin position="575"/>
        <end position="584"/>
    </location>
</feature>
<evidence type="ECO:0000313" key="6">
    <source>
        <dbReference type="Proteomes" id="UP000007646"/>
    </source>
</evidence>
<feature type="chain" id="PRO_5003455183" evidence="3">
    <location>
        <begin position="19"/>
        <end position="745"/>
    </location>
</feature>
<name>G3TEM9_LOXAF</name>
<comment type="similarity">
    <text evidence="1">Belongs to the NUT family.</text>
</comment>
<reference evidence="5" key="2">
    <citation type="submission" date="2025-08" db="UniProtKB">
        <authorList>
            <consortium name="Ensembl"/>
        </authorList>
    </citation>
    <scope>IDENTIFICATION</scope>
    <source>
        <strain evidence="5">Isolate ISIS603380</strain>
    </source>
</reference>
<evidence type="ECO:0000259" key="4">
    <source>
        <dbReference type="Pfam" id="PF12881"/>
    </source>
</evidence>
<reference evidence="5 6" key="1">
    <citation type="submission" date="2009-06" db="EMBL/GenBank/DDBJ databases">
        <title>The Genome Sequence of Loxodonta africana (African elephant).</title>
        <authorList>
            <person name="Di Palma F."/>
            <person name="Heiman D."/>
            <person name="Young S."/>
            <person name="Johnson J."/>
            <person name="Lander E.S."/>
            <person name="Lindblad-Toh K."/>
        </authorList>
    </citation>
    <scope>NUCLEOTIDE SEQUENCE [LARGE SCALE GENOMIC DNA]</scope>
    <source>
        <strain evidence="5 6">Isolate ISIS603380</strain>
    </source>
</reference>
<keyword evidence="6" id="KW-1185">Reference proteome</keyword>
<dbReference type="Pfam" id="PF12881">
    <property type="entry name" value="NUT"/>
    <property type="match status" value="1"/>
</dbReference>
<evidence type="ECO:0000256" key="3">
    <source>
        <dbReference type="SAM" id="SignalP"/>
    </source>
</evidence>
<keyword evidence="3" id="KW-0732">Signal</keyword>
<dbReference type="InterPro" id="IPR024310">
    <property type="entry name" value="NUT"/>
</dbReference>
<dbReference type="PANTHER" id="PTHR22879">
    <property type="entry name" value="NUT FAMILY MEMBER 1"/>
    <property type="match status" value="1"/>
</dbReference>
<organism evidence="5 6">
    <name type="scientific">Loxodonta africana</name>
    <name type="common">African elephant</name>
    <dbReference type="NCBI Taxonomy" id="9785"/>
    <lineage>
        <taxon>Eukaryota</taxon>
        <taxon>Metazoa</taxon>
        <taxon>Chordata</taxon>
        <taxon>Craniata</taxon>
        <taxon>Vertebrata</taxon>
        <taxon>Euteleostomi</taxon>
        <taxon>Mammalia</taxon>
        <taxon>Eutheria</taxon>
        <taxon>Afrotheria</taxon>
        <taxon>Proboscidea</taxon>
        <taxon>Elephantidae</taxon>
        <taxon>Loxodonta</taxon>
    </lineage>
</organism>
<proteinExistence type="inferred from homology"/>
<feature type="compositionally biased region" description="Acidic residues" evidence="2">
    <location>
        <begin position="411"/>
        <end position="421"/>
    </location>
</feature>
<dbReference type="PANTHER" id="PTHR22879:SF14">
    <property type="entry name" value="NUT FAMILY MEMBER 2A-RELATED"/>
    <property type="match status" value="1"/>
</dbReference>
<feature type="region of interest" description="Disordered" evidence="2">
    <location>
        <begin position="330"/>
        <end position="375"/>
    </location>
</feature>
<feature type="compositionally biased region" description="Polar residues" evidence="2">
    <location>
        <begin position="336"/>
        <end position="346"/>
    </location>
</feature>
<gene>
    <name evidence="5" type="primary">LOC100666781</name>
</gene>
<dbReference type="GeneTree" id="ENSGT00410000025793"/>